<dbReference type="Pfam" id="PF07690">
    <property type="entry name" value="MFS_1"/>
    <property type="match status" value="1"/>
</dbReference>
<proteinExistence type="predicted"/>
<dbReference type="Pfam" id="PF03105">
    <property type="entry name" value="SPX"/>
    <property type="match status" value="1"/>
</dbReference>
<dbReference type="PROSITE" id="PS51382">
    <property type="entry name" value="SPX"/>
    <property type="match status" value="1"/>
</dbReference>
<keyword evidence="2" id="KW-1185">Reference proteome</keyword>
<dbReference type="InterPro" id="IPR045264">
    <property type="entry name" value="SPXM_SPX_plant"/>
</dbReference>
<dbReference type="InterPro" id="IPR004331">
    <property type="entry name" value="SPX_dom"/>
</dbReference>
<accession>A0ABP0WWG0</accession>
<dbReference type="PANTHER" id="PTHR23510">
    <property type="entry name" value="INNER MEMBRANE TRANSPORT PROTEIN YAJR"/>
    <property type="match status" value="1"/>
</dbReference>
<evidence type="ECO:0000313" key="1">
    <source>
        <dbReference type="EMBL" id="CAK9269770.1"/>
    </source>
</evidence>
<dbReference type="Gene3D" id="1.20.1250.20">
    <property type="entry name" value="MFS general substrate transporter like domains"/>
    <property type="match status" value="1"/>
</dbReference>
<dbReference type="Proteomes" id="UP001497444">
    <property type="component" value="Chromosome 3"/>
</dbReference>
<dbReference type="InterPro" id="IPR036259">
    <property type="entry name" value="MFS_trans_sf"/>
</dbReference>
<dbReference type="InterPro" id="IPR051068">
    <property type="entry name" value="MFS_Domain-Containing_Protein"/>
</dbReference>
<name>A0ABP0WWG0_9BRYO</name>
<dbReference type="CDD" id="cd14479">
    <property type="entry name" value="SPX-MFS_plant"/>
    <property type="match status" value="1"/>
</dbReference>
<sequence>MVRFGHYIVANQIPGWEEYYIGYKALKKKIRLYGNRASVATQDECREIMKSFSDLLDSQIEKIVLFTIEKQGLLAGRLQRLWERRKVAQEMYGDDEDMESALCVEHFDMTIPHLMEDYRQVGVELLQLLQFVELNATGLRKILKKFDKRVGFRLGAQYIASRSNHPYSQLQLVFRQVGISAMVATISRNLAELRAQSFEINSTSSSVSLFRSASLPRRFVEDEPIIRAIVEAMHRLTQEVSLVSYVAHELLLPAPKEEIPGMVSIQEDAHFLSIQINLINTFLYMVNYYIVVPSSDSYAELLNAPATLCGVIIGSMPLAALVSALVYSWWSNYSYQAPLIFSTLILMAGNLMYALALKFNSVWLLLIGRFLCGLGGARAINRRYISDHVPIKQLTSASAAFVSASALGMAVGPAIASLLSSVDFKFYGAPVNFVTAPGWIMTWLWGLYLVLVLLFFKEPRRSPLVVQPSVPRAASSETKLAGKLEDGSQSLMLTAPLLADSAPAQDMTDEEECEGDDSNCGDDKAVETVGELLKELTLPIRILLWIYFMLKFASEILISECSILTGYYFNWTTTQVGLFLGLLGLTVLPISAVVGNYISNIYEDRLVVLWSQIFTAVGVVAIFCFSPWLAYSPYQYIAAAILIFVSTNVLEGVNMSLLSKVMSPRLSMGVFNCGLLSTEAGTLARALADGLISVVGRGGQANLLNFTMIPTLSIVVYTTIYTWVGYYTLY</sequence>
<dbReference type="EMBL" id="OZ020098">
    <property type="protein sequence ID" value="CAK9269770.1"/>
    <property type="molecule type" value="Genomic_DNA"/>
</dbReference>
<protein>
    <submittedName>
        <fullName evidence="1">Uncharacterized protein</fullName>
    </submittedName>
</protein>
<dbReference type="PANTHER" id="PTHR23510:SF64">
    <property type="entry name" value="INNER MEMBRANE TRANSPORT PROTEIN YAJR"/>
    <property type="match status" value="1"/>
</dbReference>
<dbReference type="InterPro" id="IPR011701">
    <property type="entry name" value="MFS"/>
</dbReference>
<gene>
    <name evidence="1" type="ORF">CSSPJE1EN1_LOCUS15248</name>
</gene>
<evidence type="ECO:0000313" key="2">
    <source>
        <dbReference type="Proteomes" id="UP001497444"/>
    </source>
</evidence>
<dbReference type="SUPFAM" id="SSF103473">
    <property type="entry name" value="MFS general substrate transporter"/>
    <property type="match status" value="1"/>
</dbReference>
<organism evidence="1 2">
    <name type="scientific">Sphagnum jensenii</name>
    <dbReference type="NCBI Taxonomy" id="128206"/>
    <lineage>
        <taxon>Eukaryota</taxon>
        <taxon>Viridiplantae</taxon>
        <taxon>Streptophyta</taxon>
        <taxon>Embryophyta</taxon>
        <taxon>Bryophyta</taxon>
        <taxon>Sphagnophytina</taxon>
        <taxon>Sphagnopsida</taxon>
        <taxon>Sphagnales</taxon>
        <taxon>Sphagnaceae</taxon>
        <taxon>Sphagnum</taxon>
    </lineage>
</organism>
<reference evidence="1" key="1">
    <citation type="submission" date="2024-02" db="EMBL/GenBank/DDBJ databases">
        <authorList>
            <consortium name="ELIXIR-Norway"/>
            <consortium name="Elixir Norway"/>
        </authorList>
    </citation>
    <scope>NUCLEOTIDE SEQUENCE</scope>
</reference>